<keyword evidence="2" id="KW-1003">Cell membrane</keyword>
<sequence length="426" mass="45187">MTIAILILVMLALLSLRVPVWITLLAISIGYMLLDGGGGGPQVVQRLTSGLDSFPLLAVPFFIFAGIIMAGGGIAERMMSFATMLVGHFRGGLAQVNVLNSLLIGGMSGSANADAAIDAKILVPIMRRQGYTNAFASAISVASGAISPILPPSIGLILYGVLAGVSIGDLFVGGVLPGILIAVALSVAVWILARIYKFPKAHDRFPPFREIWMSFRKAFFALLMPVLLLVGLRMGIFTPTELGAVAVIYALVLGLFVFKEITWRDIPGLLREAVLTTAVVMIIIASASVFGIVIAYERIPDQLTDFLFMISDNPVVIVLIINLILLVLGIFLESSSLMIILVPVLAPIALMIGIDPVQFGVMIVLNLTIGALTPPVGTVVYTVAAITGVAIPAFVRAFIPLFIALVAVLMLVTFVPLLTTWLPSVL</sequence>
<feature type="transmembrane region" description="Helical" evidence="7">
    <location>
        <begin position="170"/>
        <end position="193"/>
    </location>
</feature>
<keyword evidence="3" id="KW-0997">Cell inner membrane</keyword>
<accession>A0A0M8MR06</accession>
<dbReference type="GO" id="GO:0022857">
    <property type="term" value="F:transmembrane transporter activity"/>
    <property type="evidence" value="ECO:0007669"/>
    <property type="project" value="TreeGrafter"/>
</dbReference>
<feature type="transmembrane region" description="Helical" evidence="7">
    <location>
        <begin position="214"/>
        <end position="236"/>
    </location>
</feature>
<name>A0A0M8MR06_9MICO</name>
<feature type="transmembrane region" description="Helical" evidence="7">
    <location>
        <begin position="130"/>
        <end position="150"/>
    </location>
</feature>
<keyword evidence="4 7" id="KW-0812">Transmembrane</keyword>
<keyword evidence="10" id="KW-1185">Reference proteome</keyword>
<evidence type="ECO:0000259" key="8">
    <source>
        <dbReference type="Pfam" id="PF06808"/>
    </source>
</evidence>
<dbReference type="AlphaFoldDB" id="A0A0M8MR06"/>
<feature type="transmembrane region" description="Helical" evidence="7">
    <location>
        <begin position="339"/>
        <end position="364"/>
    </location>
</feature>
<reference evidence="9" key="1">
    <citation type="submission" date="2015-04" db="EMBL/GenBank/DDBJ databases">
        <title>Complete genome sequence of Microbacterium chocolatum SIT 101, a bacterium enantioselectively hydrolyzing mesomeric diesters.</title>
        <authorList>
            <person name="Li X."/>
            <person name="Xu Y."/>
        </authorList>
    </citation>
    <scope>NUCLEOTIDE SEQUENCE [LARGE SCALE GENOMIC DNA]</scope>
    <source>
        <strain evidence="9">SIT 101</strain>
    </source>
</reference>
<evidence type="ECO:0000313" key="10">
    <source>
        <dbReference type="Proteomes" id="UP000037737"/>
    </source>
</evidence>
<feature type="transmembrane region" description="Helical" evidence="7">
    <location>
        <begin position="402"/>
        <end position="422"/>
    </location>
</feature>
<dbReference type="PIRSF" id="PIRSF006066">
    <property type="entry name" value="HI0050"/>
    <property type="match status" value="1"/>
</dbReference>
<dbReference type="InterPro" id="IPR004681">
    <property type="entry name" value="TRAP_DctM"/>
</dbReference>
<evidence type="ECO:0000256" key="1">
    <source>
        <dbReference type="ARBA" id="ARBA00004429"/>
    </source>
</evidence>
<evidence type="ECO:0000256" key="4">
    <source>
        <dbReference type="ARBA" id="ARBA00022692"/>
    </source>
</evidence>
<dbReference type="OrthoDB" id="9777699at2"/>
<organism evidence="9 10">
    <name type="scientific">Microbacterium aurantiacum</name>
    <dbReference type="NCBI Taxonomy" id="162393"/>
    <lineage>
        <taxon>Bacteria</taxon>
        <taxon>Bacillati</taxon>
        <taxon>Actinomycetota</taxon>
        <taxon>Actinomycetes</taxon>
        <taxon>Micrococcales</taxon>
        <taxon>Microbacteriaceae</taxon>
        <taxon>Microbacterium</taxon>
    </lineage>
</organism>
<dbReference type="NCBIfam" id="TIGR00786">
    <property type="entry name" value="dctM"/>
    <property type="match status" value="1"/>
</dbReference>
<feature type="domain" description="TRAP C4-dicarboxylate transport system permease DctM subunit" evidence="8">
    <location>
        <begin position="8"/>
        <end position="417"/>
    </location>
</feature>
<keyword evidence="6 7" id="KW-0472">Membrane</keyword>
<feature type="transmembrane region" description="Helical" evidence="7">
    <location>
        <begin position="242"/>
        <end position="261"/>
    </location>
</feature>
<dbReference type="Proteomes" id="UP000037737">
    <property type="component" value="Unassembled WGS sequence"/>
</dbReference>
<comment type="caution">
    <text evidence="9">The sequence shown here is derived from an EMBL/GenBank/DDBJ whole genome shotgun (WGS) entry which is preliminary data.</text>
</comment>
<dbReference type="Pfam" id="PF06808">
    <property type="entry name" value="DctM"/>
    <property type="match status" value="1"/>
</dbReference>
<feature type="transmembrane region" description="Helical" evidence="7">
    <location>
        <begin position="7"/>
        <end position="34"/>
    </location>
</feature>
<comment type="subcellular location">
    <subcellularLocation>
        <location evidence="1">Cell inner membrane</location>
        <topology evidence="1">Multi-pass membrane protein</topology>
    </subcellularLocation>
</comment>
<evidence type="ECO:0000256" key="5">
    <source>
        <dbReference type="ARBA" id="ARBA00022989"/>
    </source>
</evidence>
<dbReference type="EMBL" id="LAVO01000001">
    <property type="protein sequence ID" value="KOS12060.1"/>
    <property type="molecule type" value="Genomic_DNA"/>
</dbReference>
<protein>
    <submittedName>
        <fullName evidence="9">C4-dicarboxylate ABC transporter</fullName>
    </submittedName>
</protein>
<evidence type="ECO:0000313" key="9">
    <source>
        <dbReference type="EMBL" id="KOS12060.1"/>
    </source>
</evidence>
<dbReference type="InterPro" id="IPR010656">
    <property type="entry name" value="DctM"/>
</dbReference>
<proteinExistence type="predicted"/>
<feature type="transmembrane region" description="Helical" evidence="7">
    <location>
        <begin position="376"/>
        <end position="395"/>
    </location>
</feature>
<keyword evidence="5 7" id="KW-1133">Transmembrane helix</keyword>
<dbReference type="KEGG" id="mcw:A8L33_05075"/>
<evidence type="ECO:0000256" key="3">
    <source>
        <dbReference type="ARBA" id="ARBA00022519"/>
    </source>
</evidence>
<evidence type="ECO:0000256" key="6">
    <source>
        <dbReference type="ARBA" id="ARBA00023136"/>
    </source>
</evidence>
<feature type="transmembrane region" description="Helical" evidence="7">
    <location>
        <begin position="315"/>
        <end position="332"/>
    </location>
</feature>
<evidence type="ECO:0000256" key="7">
    <source>
        <dbReference type="SAM" id="Phobius"/>
    </source>
</evidence>
<dbReference type="PANTHER" id="PTHR33362">
    <property type="entry name" value="SIALIC ACID TRAP TRANSPORTER PERMEASE PROTEIN SIAT-RELATED"/>
    <property type="match status" value="1"/>
</dbReference>
<feature type="transmembrane region" description="Helical" evidence="7">
    <location>
        <begin position="273"/>
        <end position="295"/>
    </location>
</feature>
<gene>
    <name evidence="9" type="ORF">XI38_01210</name>
</gene>
<feature type="transmembrane region" description="Helical" evidence="7">
    <location>
        <begin position="54"/>
        <end position="75"/>
    </location>
</feature>
<dbReference type="PATRIC" id="fig|84292.3.peg.255"/>
<evidence type="ECO:0000256" key="2">
    <source>
        <dbReference type="ARBA" id="ARBA00022475"/>
    </source>
</evidence>
<dbReference type="GO" id="GO:0005886">
    <property type="term" value="C:plasma membrane"/>
    <property type="evidence" value="ECO:0007669"/>
    <property type="project" value="UniProtKB-SubCell"/>
</dbReference>